<dbReference type="EMBL" id="CP144692">
    <property type="protein sequence ID" value="WVY98946.1"/>
    <property type="molecule type" value="Genomic_DNA"/>
</dbReference>
<reference evidence="3 4" key="1">
    <citation type="journal article" date="2023" name="Life. Sci Alliance">
        <title>Evolutionary insights into 3D genome organization and epigenetic landscape of Vigna mungo.</title>
        <authorList>
            <person name="Junaid A."/>
            <person name="Singh B."/>
            <person name="Bhatia S."/>
        </authorList>
    </citation>
    <scope>NUCLEOTIDE SEQUENCE [LARGE SCALE GENOMIC DNA]</scope>
    <source>
        <strain evidence="3">Urdbean</strain>
    </source>
</reference>
<feature type="non-terminal residue" evidence="3">
    <location>
        <position position="1"/>
    </location>
</feature>
<dbReference type="AlphaFoldDB" id="A0AAQ3MXJ5"/>
<dbReference type="PANTHER" id="PTHR34799:SF2">
    <property type="entry name" value="OS07G0656300 PROTEIN"/>
    <property type="match status" value="1"/>
</dbReference>
<dbReference type="InterPro" id="IPR057523">
    <property type="entry name" value="HTH_74"/>
</dbReference>
<keyword evidence="4" id="KW-1185">Reference proteome</keyword>
<feature type="domain" description="HTH three-helical bundle" evidence="2">
    <location>
        <begin position="216"/>
        <end position="256"/>
    </location>
</feature>
<feature type="compositionally biased region" description="Basic and acidic residues" evidence="1">
    <location>
        <begin position="27"/>
        <end position="40"/>
    </location>
</feature>
<evidence type="ECO:0000259" key="2">
    <source>
        <dbReference type="Pfam" id="PF25370"/>
    </source>
</evidence>
<protein>
    <recommendedName>
        <fullName evidence="2">HTH three-helical bundle domain-containing protein</fullName>
    </recommendedName>
</protein>
<feature type="compositionally biased region" description="Low complexity" evidence="1">
    <location>
        <begin position="48"/>
        <end position="66"/>
    </location>
</feature>
<evidence type="ECO:0000256" key="1">
    <source>
        <dbReference type="SAM" id="MobiDB-lite"/>
    </source>
</evidence>
<dbReference type="Proteomes" id="UP001374535">
    <property type="component" value="Chromosome 9"/>
</dbReference>
<evidence type="ECO:0000313" key="4">
    <source>
        <dbReference type="Proteomes" id="UP001374535"/>
    </source>
</evidence>
<organism evidence="3 4">
    <name type="scientific">Vigna mungo</name>
    <name type="common">Black gram</name>
    <name type="synonym">Phaseolus mungo</name>
    <dbReference type="NCBI Taxonomy" id="3915"/>
    <lineage>
        <taxon>Eukaryota</taxon>
        <taxon>Viridiplantae</taxon>
        <taxon>Streptophyta</taxon>
        <taxon>Embryophyta</taxon>
        <taxon>Tracheophyta</taxon>
        <taxon>Spermatophyta</taxon>
        <taxon>Magnoliopsida</taxon>
        <taxon>eudicotyledons</taxon>
        <taxon>Gunneridae</taxon>
        <taxon>Pentapetalae</taxon>
        <taxon>rosids</taxon>
        <taxon>fabids</taxon>
        <taxon>Fabales</taxon>
        <taxon>Fabaceae</taxon>
        <taxon>Papilionoideae</taxon>
        <taxon>50 kb inversion clade</taxon>
        <taxon>NPAAA clade</taxon>
        <taxon>indigoferoid/millettioid clade</taxon>
        <taxon>Phaseoleae</taxon>
        <taxon>Vigna</taxon>
    </lineage>
</organism>
<proteinExistence type="predicted"/>
<evidence type="ECO:0000313" key="3">
    <source>
        <dbReference type="EMBL" id="WVY98946.1"/>
    </source>
</evidence>
<sequence length="278" mass="30098">MSSFPSSEERTVASSLLLLNTSPSPKFRSDSSDAVPERRSSTRSGQISISYCSNKSSSSSLTNDSGDSSEKEIKSHSVSFSAILRYNQMKLKVDYIFLTRIRFTHSSDEIMNLVAVISGDFPFCSVLLDLIMKIRSKVTWTSSCSGDRKPNAGEAVNILSPVSASGEASSCLSSSSSGISSARSLRYAKRCRGASFERVTGIGRETAEPSSRPAGSPHLRRRGEAILKLLSCGDSSEVKIRQMLGDSPDTSKALRMLLRVDAVKRSGSGGRYDPYVYT</sequence>
<dbReference type="PANTHER" id="PTHR34799">
    <property type="entry name" value="OS07G0656300 PROTEIN"/>
    <property type="match status" value="1"/>
</dbReference>
<gene>
    <name evidence="3" type="ORF">V8G54_031097</name>
</gene>
<feature type="compositionally biased region" description="Low complexity" evidence="1">
    <location>
        <begin position="15"/>
        <end position="25"/>
    </location>
</feature>
<name>A0AAQ3MXJ5_VIGMU</name>
<feature type="region of interest" description="Disordered" evidence="1">
    <location>
        <begin position="15"/>
        <end position="71"/>
    </location>
</feature>
<dbReference type="Pfam" id="PF25370">
    <property type="entry name" value="HTH_74"/>
    <property type="match status" value="1"/>
</dbReference>
<accession>A0AAQ3MXJ5</accession>